<dbReference type="EMBL" id="JAVDYJ010000001">
    <property type="protein sequence ID" value="MDR7345949.1"/>
    <property type="molecule type" value="Genomic_DNA"/>
</dbReference>
<keyword evidence="5 8" id="KW-0378">Hydrolase</keyword>
<comment type="similarity">
    <text evidence="2 8">Belongs to the metallo-dependent hydrolases superfamily. ATZ/TRZ family.</text>
</comment>
<sequence>MYIYRARVFDTPTNPFTGGTLRTDTDVALVVDDGEIIARTDINSATESYPTVEIIDVRDGILIPGLVDTHVHYPQIRAIGHLGKPLLEWLDECALPEEEKLADNTYAHQLAGEFLTGLISSGTTSAMVFGSHFASAVDILFERAQHLGLRMTAGLVTSDCTLPEPLLTTIDQSLAEAQQLIDRWHGTDRLRYAVTPRFSLSAGPDLLAAHGELVQDRPGIWVTSHINENQDEISDVAALHPEAQDYLDTYDKAGLLSAQTILAHNVHPTERELLRMAETGLAVAHCPTSNSALASGFFPLKRHIETGVNVALGSDVGAGNGFSLLKEGVQAYFMQQLDPSGGLPMTAAHLLYLATSAGAQALQLDAQVGDLSVGKRFDAVLIRPTAGHPLDVGLAHAADDEGALAKIFALGTPADIECVWIDGQQVKSHSQYQAAGL</sequence>
<comment type="function">
    <text evidence="8">Catalyzes the hydrolytic deamination of guanine, producing xanthine and ammonia.</text>
</comment>
<evidence type="ECO:0000256" key="2">
    <source>
        <dbReference type="ARBA" id="ARBA00006745"/>
    </source>
</evidence>
<evidence type="ECO:0000256" key="5">
    <source>
        <dbReference type="ARBA" id="ARBA00022801"/>
    </source>
</evidence>
<dbReference type="Gene3D" id="2.30.40.10">
    <property type="entry name" value="Urease, subunit C, domain 1"/>
    <property type="match status" value="1"/>
</dbReference>
<accession>A0ABU2AYT6</accession>
<feature type="domain" description="Amidohydrolase-related" evidence="9">
    <location>
        <begin position="61"/>
        <end position="426"/>
    </location>
</feature>
<dbReference type="NCBIfam" id="TIGR02967">
    <property type="entry name" value="guan_deamin"/>
    <property type="match status" value="1"/>
</dbReference>
<dbReference type="SUPFAM" id="SSF51338">
    <property type="entry name" value="Composite domain of metallo-dependent hydrolases"/>
    <property type="match status" value="2"/>
</dbReference>
<dbReference type="RefSeq" id="WP_310170270.1">
    <property type="nucleotide sequence ID" value="NZ_BAABHE010000002.1"/>
</dbReference>
<dbReference type="PANTHER" id="PTHR11271:SF6">
    <property type="entry name" value="GUANINE DEAMINASE"/>
    <property type="match status" value="1"/>
</dbReference>
<dbReference type="InterPro" id="IPR051607">
    <property type="entry name" value="Metallo-dep_hydrolases"/>
</dbReference>
<evidence type="ECO:0000256" key="7">
    <source>
        <dbReference type="NCBIfam" id="TIGR02967"/>
    </source>
</evidence>
<evidence type="ECO:0000256" key="1">
    <source>
        <dbReference type="ARBA" id="ARBA00004984"/>
    </source>
</evidence>
<gene>
    <name evidence="10" type="ORF">J2S62_000206</name>
</gene>
<protein>
    <recommendedName>
        <fullName evidence="3 7">Guanine deaminase</fullName>
        <shortName evidence="8">Guanase</shortName>
        <ecNumber evidence="3 7">3.5.4.3</ecNumber>
    </recommendedName>
    <alternativeName>
        <fullName evidence="8">Guanine aminohydrolase</fullName>
    </alternativeName>
</protein>
<name>A0ABU2AYT6_9MICC</name>
<comment type="caution">
    <text evidence="10">The sequence shown here is derived from an EMBL/GenBank/DDBJ whole genome shotgun (WGS) entry which is preliminary data.</text>
</comment>
<proteinExistence type="inferred from homology"/>
<evidence type="ECO:0000313" key="10">
    <source>
        <dbReference type="EMBL" id="MDR7345949.1"/>
    </source>
</evidence>
<dbReference type="InterPro" id="IPR014311">
    <property type="entry name" value="Guanine_deaminase"/>
</dbReference>
<dbReference type="Proteomes" id="UP001183794">
    <property type="component" value="Unassembled WGS sequence"/>
</dbReference>
<evidence type="ECO:0000256" key="6">
    <source>
        <dbReference type="ARBA" id="ARBA00022833"/>
    </source>
</evidence>
<evidence type="ECO:0000259" key="9">
    <source>
        <dbReference type="Pfam" id="PF01979"/>
    </source>
</evidence>
<evidence type="ECO:0000256" key="4">
    <source>
        <dbReference type="ARBA" id="ARBA00022723"/>
    </source>
</evidence>
<comment type="cofactor">
    <cofactor evidence="8">
        <name>Zn(2+)</name>
        <dbReference type="ChEBI" id="CHEBI:29105"/>
    </cofactor>
    <text evidence="8">Binds 1 zinc ion per subunit.</text>
</comment>
<reference evidence="10 11" key="1">
    <citation type="submission" date="2023-07" db="EMBL/GenBank/DDBJ databases">
        <title>Sequencing the genomes of 1000 actinobacteria strains.</title>
        <authorList>
            <person name="Klenk H.-P."/>
        </authorList>
    </citation>
    <scope>NUCLEOTIDE SEQUENCE [LARGE SCALE GENOMIC DNA]</scope>
    <source>
        <strain evidence="10 11">DSM 22966</strain>
    </source>
</reference>
<evidence type="ECO:0000313" key="11">
    <source>
        <dbReference type="Proteomes" id="UP001183794"/>
    </source>
</evidence>
<dbReference type="SUPFAM" id="SSF51556">
    <property type="entry name" value="Metallo-dependent hydrolases"/>
    <property type="match status" value="1"/>
</dbReference>
<dbReference type="NCBIfam" id="NF006679">
    <property type="entry name" value="PRK09228.1"/>
    <property type="match status" value="1"/>
</dbReference>
<dbReference type="InterPro" id="IPR032466">
    <property type="entry name" value="Metal_Hydrolase"/>
</dbReference>
<comment type="catalytic activity">
    <reaction evidence="8">
        <text>guanine + H2O + H(+) = xanthine + NH4(+)</text>
        <dbReference type="Rhea" id="RHEA:14665"/>
        <dbReference type="ChEBI" id="CHEBI:15377"/>
        <dbReference type="ChEBI" id="CHEBI:15378"/>
        <dbReference type="ChEBI" id="CHEBI:16235"/>
        <dbReference type="ChEBI" id="CHEBI:17712"/>
        <dbReference type="ChEBI" id="CHEBI:28938"/>
        <dbReference type="EC" id="3.5.4.3"/>
    </reaction>
</comment>
<comment type="pathway">
    <text evidence="1 8">Purine metabolism; guanine degradation; xanthine from guanine: step 1/1.</text>
</comment>
<keyword evidence="6 8" id="KW-0862">Zinc</keyword>
<dbReference type="PANTHER" id="PTHR11271">
    <property type="entry name" value="GUANINE DEAMINASE"/>
    <property type="match status" value="1"/>
</dbReference>
<dbReference type="InterPro" id="IPR006680">
    <property type="entry name" value="Amidohydro-rel"/>
</dbReference>
<keyword evidence="4 8" id="KW-0479">Metal-binding</keyword>
<organism evidence="10 11">
    <name type="scientific">Enteractinococcus fodinae</name>
    <dbReference type="NCBI Taxonomy" id="684663"/>
    <lineage>
        <taxon>Bacteria</taxon>
        <taxon>Bacillati</taxon>
        <taxon>Actinomycetota</taxon>
        <taxon>Actinomycetes</taxon>
        <taxon>Micrococcales</taxon>
        <taxon>Micrococcaceae</taxon>
    </lineage>
</organism>
<evidence type="ECO:0000256" key="8">
    <source>
        <dbReference type="RuleBase" id="RU366009"/>
    </source>
</evidence>
<dbReference type="Pfam" id="PF01979">
    <property type="entry name" value="Amidohydro_1"/>
    <property type="match status" value="1"/>
</dbReference>
<dbReference type="EC" id="3.5.4.3" evidence="3 7"/>
<keyword evidence="11" id="KW-1185">Reference proteome</keyword>
<dbReference type="Gene3D" id="3.20.20.140">
    <property type="entry name" value="Metal-dependent hydrolases"/>
    <property type="match status" value="1"/>
</dbReference>
<evidence type="ECO:0000256" key="3">
    <source>
        <dbReference type="ARBA" id="ARBA00012781"/>
    </source>
</evidence>
<dbReference type="GO" id="GO:0008892">
    <property type="term" value="F:guanine deaminase activity"/>
    <property type="evidence" value="ECO:0007669"/>
    <property type="project" value="UniProtKB-EC"/>
</dbReference>
<dbReference type="InterPro" id="IPR011059">
    <property type="entry name" value="Metal-dep_hydrolase_composite"/>
</dbReference>